<dbReference type="InterPro" id="IPR025188">
    <property type="entry name" value="DUF4113"/>
</dbReference>
<dbReference type="AlphaFoldDB" id="A0A0F5MNY7"/>
<dbReference type="Pfam" id="PF13438">
    <property type="entry name" value="DUF4113"/>
    <property type="match status" value="1"/>
</dbReference>
<proteinExistence type="predicted"/>
<feature type="domain" description="DUF4113" evidence="1">
    <location>
        <begin position="1"/>
        <end position="48"/>
    </location>
</feature>
<organism evidence="2 3">
    <name type="scientific">Candidatus Arcanibacter lacustris</name>
    <dbReference type="NCBI Taxonomy" id="1607817"/>
    <lineage>
        <taxon>Bacteria</taxon>
        <taxon>Pseudomonadati</taxon>
        <taxon>Pseudomonadota</taxon>
        <taxon>Alphaproteobacteria</taxon>
        <taxon>Rickettsiales</taxon>
        <taxon>Candidatus Arcanibacter</taxon>
    </lineage>
</organism>
<name>A0A0F5MNY7_9RICK</name>
<dbReference type="Proteomes" id="UP000033358">
    <property type="component" value="Unassembled WGS sequence"/>
</dbReference>
<dbReference type="EMBL" id="JYHA01000066">
    <property type="protein sequence ID" value="KKB96505.1"/>
    <property type="molecule type" value="Genomic_DNA"/>
</dbReference>
<gene>
    <name evidence="2" type="ORF">SZ25_00411</name>
</gene>
<evidence type="ECO:0000259" key="1">
    <source>
        <dbReference type="Pfam" id="PF13438"/>
    </source>
</evidence>
<sequence length="49" mass="5624">MGALDQINQTYGRRTIFIASTGITHNWLPKSNMKSNAYISNWNEIVRVI</sequence>
<reference evidence="2 3" key="1">
    <citation type="submission" date="2015-02" db="EMBL/GenBank/DDBJ databases">
        <title>Single cell genomics of a rare environmental alphaproteobacterium provides unique insights into Rickettsiaceae evolution.</title>
        <authorList>
            <person name="Martijn J."/>
            <person name="Schulz F."/>
            <person name="Zaremba-Niedzwiedzka K."/>
            <person name="Viklund J."/>
            <person name="Stepanauskas R."/>
            <person name="Andersson S.G.E."/>
            <person name="Horn M."/>
            <person name="Guy L."/>
            <person name="Ettema T.J.G."/>
        </authorList>
    </citation>
    <scope>NUCLEOTIDE SEQUENCE [LARGE SCALE GENOMIC DNA]</scope>
    <source>
        <strain evidence="2 3">SCGC AAA041-L04</strain>
    </source>
</reference>
<protein>
    <recommendedName>
        <fullName evidence="1">DUF4113 domain-containing protein</fullName>
    </recommendedName>
</protein>
<evidence type="ECO:0000313" key="2">
    <source>
        <dbReference type="EMBL" id="KKB96505.1"/>
    </source>
</evidence>
<evidence type="ECO:0000313" key="3">
    <source>
        <dbReference type="Proteomes" id="UP000033358"/>
    </source>
</evidence>
<keyword evidence="3" id="KW-1185">Reference proteome</keyword>
<comment type="caution">
    <text evidence="2">The sequence shown here is derived from an EMBL/GenBank/DDBJ whole genome shotgun (WGS) entry which is preliminary data.</text>
</comment>
<accession>A0A0F5MNY7</accession>